<evidence type="ECO:0000256" key="5">
    <source>
        <dbReference type="ARBA" id="ARBA00023002"/>
    </source>
</evidence>
<evidence type="ECO:0000256" key="4">
    <source>
        <dbReference type="ARBA" id="ARBA00022827"/>
    </source>
</evidence>
<evidence type="ECO:0008006" key="11">
    <source>
        <dbReference type="Google" id="ProtNLM"/>
    </source>
</evidence>
<dbReference type="Proteomes" id="UP001320420">
    <property type="component" value="Unassembled WGS sequence"/>
</dbReference>
<comment type="similarity">
    <text evidence="2">Belongs to the PheA/TfdB FAD monooxygenase family.</text>
</comment>
<feature type="compositionally biased region" description="Polar residues" evidence="6">
    <location>
        <begin position="245"/>
        <end position="256"/>
    </location>
</feature>
<feature type="domain" description="FAD-binding" evidence="7">
    <location>
        <begin position="88"/>
        <end position="243"/>
    </location>
</feature>
<dbReference type="InterPro" id="IPR012941">
    <property type="entry name" value="Phe_hydrox_C_dim_dom"/>
</dbReference>
<dbReference type="PANTHER" id="PTHR43004">
    <property type="entry name" value="TRK SYSTEM POTASSIUM UPTAKE PROTEIN"/>
    <property type="match status" value="1"/>
</dbReference>
<dbReference type="Gene3D" id="3.30.9.10">
    <property type="entry name" value="D-Amino Acid Oxidase, subunit A, domain 2"/>
    <property type="match status" value="1"/>
</dbReference>
<dbReference type="Gene3D" id="3.40.30.20">
    <property type="match status" value="1"/>
</dbReference>
<dbReference type="Gene3D" id="3.50.50.60">
    <property type="entry name" value="FAD/NAD(P)-binding domain"/>
    <property type="match status" value="1"/>
</dbReference>
<keyword evidence="5" id="KW-0560">Oxidoreductase</keyword>
<dbReference type="SUPFAM" id="SSF51905">
    <property type="entry name" value="FAD/NAD(P)-binding domain"/>
    <property type="match status" value="1"/>
</dbReference>
<evidence type="ECO:0000259" key="7">
    <source>
        <dbReference type="Pfam" id="PF01494"/>
    </source>
</evidence>
<evidence type="ECO:0000256" key="6">
    <source>
        <dbReference type="SAM" id="MobiDB-lite"/>
    </source>
</evidence>
<feature type="domain" description="Phenol hydroxylase-like C-terminal dimerisation" evidence="8">
    <location>
        <begin position="601"/>
        <end position="775"/>
    </location>
</feature>
<dbReference type="GO" id="GO:0071949">
    <property type="term" value="F:FAD binding"/>
    <property type="evidence" value="ECO:0007669"/>
    <property type="project" value="InterPro"/>
</dbReference>
<dbReference type="SUPFAM" id="SSF52833">
    <property type="entry name" value="Thioredoxin-like"/>
    <property type="match status" value="1"/>
</dbReference>
<dbReference type="InterPro" id="IPR002938">
    <property type="entry name" value="FAD-bd"/>
</dbReference>
<feature type="region of interest" description="Disordered" evidence="6">
    <location>
        <begin position="1"/>
        <end position="21"/>
    </location>
</feature>
<dbReference type="InterPro" id="IPR036249">
    <property type="entry name" value="Thioredoxin-like_sf"/>
</dbReference>
<sequence length="777" mass="83669">MARSHPPQTWQRGFVEPADSPTPAWADAAYYETEDGERAHYAAPAGGEKPTSSVPNAFGLSSLRSWPSLYNGTEAVEAGEAQAKKPSEVDVLICGAGPFGLEVALSLARQGISFRIIDKASGPCHAGRADAIQPRSLEYLRAWGLVEEVLGEGPLLNKTALYRNGTQLFHGHSSMCDSRYRGISTITQGQVEKIYVRDLRRHGVLVERCSTVSEFDVARKEAAGATTATTSGANGESSGVDADALSSSHPVTARVTNARTGSDEVVRAKYLVGADGAASKIREMMGVPFDGLATDCFWTIMDVEVKTDYPHILDFGIVISTEHGGSIMIPREDGLTRFYVQITGEKAARIAAARRRHREKSSSVGDTEIYDHGITPEEGLEQLNKIMAPWTVEFAGPMSWFAVWRVNERVARYFSTPDQRVHIGGDAAHVHSVLGAFGLNSSIYDAANLSWKLGLCVRGAADPSRLLPTYDAERRLFANRVIRCSGAYLRFICNLADLPLAALRGQRGDALEAHDDEGSDLPRLDARGGDSDGGREWLRRFFARNAMFILGVDGPRVPTVLSPETPAPEVNGSGKTKLPQRPISIRNGARAPDPRVCFGAARAGRLYDALEGADKFHIVIFGSDLQGPVAARLAQLSREGFQPRSGGATTTPTPTPTPTPTSGGGMGFYAKFGGRARFNVVLVAKGLLVPREVDEALLAARGGDDDGLRGLREAVTTVACDDRQPDEDAHYWYGVNHARGAVVVVRPDLVVGMSAWPEDAAGAIDEYLSGFLIPDQV</sequence>
<evidence type="ECO:0000256" key="3">
    <source>
        <dbReference type="ARBA" id="ARBA00022630"/>
    </source>
</evidence>
<dbReference type="SUPFAM" id="SSF54373">
    <property type="entry name" value="FAD-linked reductases, C-terminal domain"/>
    <property type="match status" value="1"/>
</dbReference>
<organism evidence="9 10">
    <name type="scientific">Diatrype stigma</name>
    <dbReference type="NCBI Taxonomy" id="117547"/>
    <lineage>
        <taxon>Eukaryota</taxon>
        <taxon>Fungi</taxon>
        <taxon>Dikarya</taxon>
        <taxon>Ascomycota</taxon>
        <taxon>Pezizomycotina</taxon>
        <taxon>Sordariomycetes</taxon>
        <taxon>Xylariomycetidae</taxon>
        <taxon>Xylariales</taxon>
        <taxon>Diatrypaceae</taxon>
        <taxon>Diatrype</taxon>
    </lineage>
</organism>
<dbReference type="AlphaFoldDB" id="A0AAN9YRG5"/>
<evidence type="ECO:0000256" key="1">
    <source>
        <dbReference type="ARBA" id="ARBA00005179"/>
    </source>
</evidence>
<proteinExistence type="inferred from homology"/>
<dbReference type="PANTHER" id="PTHR43004:SF20">
    <property type="entry name" value="2-MONOOXYGENASE, PUTATIVE (AFU_ORTHOLOGUE AFUA_1G13660)-RELATED"/>
    <property type="match status" value="1"/>
</dbReference>
<evidence type="ECO:0000256" key="2">
    <source>
        <dbReference type="ARBA" id="ARBA00007801"/>
    </source>
</evidence>
<feature type="compositionally biased region" description="Low complexity" evidence="6">
    <location>
        <begin position="223"/>
        <end position="239"/>
    </location>
</feature>
<evidence type="ECO:0000313" key="9">
    <source>
        <dbReference type="EMBL" id="KAK7751817.1"/>
    </source>
</evidence>
<dbReference type="InterPro" id="IPR036188">
    <property type="entry name" value="FAD/NAD-bd_sf"/>
</dbReference>
<dbReference type="PRINTS" id="PR00420">
    <property type="entry name" value="RNGMNOXGNASE"/>
</dbReference>
<feature type="compositionally biased region" description="Polar residues" evidence="6">
    <location>
        <begin position="1"/>
        <end position="11"/>
    </location>
</feature>
<keyword evidence="10" id="KW-1185">Reference proteome</keyword>
<feature type="region of interest" description="Disordered" evidence="6">
    <location>
        <begin position="223"/>
        <end position="256"/>
    </location>
</feature>
<gene>
    <name evidence="9" type="ORF">SLS62_006303</name>
</gene>
<evidence type="ECO:0000313" key="10">
    <source>
        <dbReference type="Proteomes" id="UP001320420"/>
    </source>
</evidence>
<dbReference type="Pfam" id="PF07976">
    <property type="entry name" value="Phe_hydrox_dim"/>
    <property type="match status" value="1"/>
</dbReference>
<dbReference type="Pfam" id="PF01494">
    <property type="entry name" value="FAD_binding_3"/>
    <property type="match status" value="2"/>
</dbReference>
<feature type="region of interest" description="Disordered" evidence="6">
    <location>
        <begin position="564"/>
        <end position="586"/>
    </location>
</feature>
<keyword evidence="3" id="KW-0285">Flavoprotein</keyword>
<comment type="caution">
    <text evidence="9">The sequence shown here is derived from an EMBL/GenBank/DDBJ whole genome shotgun (WGS) entry which is preliminary data.</text>
</comment>
<feature type="region of interest" description="Disordered" evidence="6">
    <location>
        <begin position="639"/>
        <end position="663"/>
    </location>
</feature>
<dbReference type="EMBL" id="JAKJXP020000045">
    <property type="protein sequence ID" value="KAK7751817.1"/>
    <property type="molecule type" value="Genomic_DNA"/>
</dbReference>
<comment type="pathway">
    <text evidence="1">Secondary metabolite biosynthesis.</text>
</comment>
<name>A0AAN9YRG5_9PEZI</name>
<reference evidence="9 10" key="1">
    <citation type="submission" date="2024-02" db="EMBL/GenBank/DDBJ databases">
        <title>De novo assembly and annotation of 12 fungi associated with fruit tree decline syndrome in Ontario, Canada.</title>
        <authorList>
            <person name="Sulman M."/>
            <person name="Ellouze W."/>
            <person name="Ilyukhin E."/>
        </authorList>
    </citation>
    <scope>NUCLEOTIDE SEQUENCE [LARGE SCALE GENOMIC DNA]</scope>
    <source>
        <strain evidence="9 10">M11/M66-122</strain>
    </source>
</reference>
<feature type="domain" description="FAD-binding" evidence="7">
    <location>
        <begin position="250"/>
        <end position="483"/>
    </location>
</feature>
<accession>A0AAN9YRG5</accession>
<dbReference type="GO" id="GO:0016709">
    <property type="term" value="F:oxidoreductase activity, acting on paired donors, with incorporation or reduction of molecular oxygen, NAD(P)H as one donor, and incorporation of one atom of oxygen"/>
    <property type="evidence" value="ECO:0007669"/>
    <property type="project" value="UniProtKB-ARBA"/>
</dbReference>
<dbReference type="InterPro" id="IPR038220">
    <property type="entry name" value="PHOX_C_sf"/>
</dbReference>
<evidence type="ECO:0000259" key="8">
    <source>
        <dbReference type="Pfam" id="PF07976"/>
    </source>
</evidence>
<keyword evidence="4" id="KW-0274">FAD</keyword>
<dbReference type="InterPro" id="IPR050641">
    <property type="entry name" value="RIFMO-like"/>
</dbReference>
<protein>
    <recommendedName>
        <fullName evidence="11">FAD-binding domain-containing protein</fullName>
    </recommendedName>
</protein>